<organism evidence="1">
    <name type="scientific">marine sediment metagenome</name>
    <dbReference type="NCBI Taxonomy" id="412755"/>
    <lineage>
        <taxon>unclassified sequences</taxon>
        <taxon>metagenomes</taxon>
        <taxon>ecological metagenomes</taxon>
    </lineage>
</organism>
<dbReference type="AlphaFoldDB" id="A0A0F9NJ12"/>
<comment type="caution">
    <text evidence="1">The sequence shown here is derived from an EMBL/GenBank/DDBJ whole genome shotgun (WGS) entry which is preliminary data.</text>
</comment>
<evidence type="ECO:0000313" key="1">
    <source>
        <dbReference type="EMBL" id="KKM88795.1"/>
    </source>
</evidence>
<name>A0A0F9NJ12_9ZZZZ</name>
<proteinExistence type="predicted"/>
<sequence>MEVPYEILALFERSKEHLSEMVKEYGICIEKGIITSRAKIITHQALSLCRHALDHAMRFYWNEKWYNRLSEEQKSGFNLVYFPVAWSEEDFPSKLHKYKMDDLIIYEPTVYNFLFNCQLFNNENYQWLYDLNALAGEGKHEHLINQKRIEYTHYTLEYAPEGKVIWRVSTAKVDPNNIAQKRYEYIGSEELPEDRGLIETVKQRSSFTIKKIEREALFFCQEAREKAIELVKEFFQLFEKNN</sequence>
<reference evidence="1" key="1">
    <citation type="journal article" date="2015" name="Nature">
        <title>Complex archaea that bridge the gap between prokaryotes and eukaryotes.</title>
        <authorList>
            <person name="Spang A."/>
            <person name="Saw J.H."/>
            <person name="Jorgensen S.L."/>
            <person name="Zaremba-Niedzwiedzka K."/>
            <person name="Martijn J."/>
            <person name="Lind A.E."/>
            <person name="van Eijk R."/>
            <person name="Schleper C."/>
            <person name="Guy L."/>
            <person name="Ettema T.J."/>
        </authorList>
    </citation>
    <scope>NUCLEOTIDE SEQUENCE</scope>
</reference>
<gene>
    <name evidence="1" type="ORF">LCGC14_1255130</name>
</gene>
<accession>A0A0F9NJ12</accession>
<protein>
    <submittedName>
        <fullName evidence="1">Uncharacterized protein</fullName>
    </submittedName>
</protein>
<dbReference type="EMBL" id="LAZR01006912">
    <property type="protein sequence ID" value="KKM88795.1"/>
    <property type="molecule type" value="Genomic_DNA"/>
</dbReference>